<evidence type="ECO:0000313" key="2">
    <source>
        <dbReference type="EMBL" id="QDF64831.1"/>
    </source>
</evidence>
<protein>
    <recommendedName>
        <fullName evidence="1">GIY-YIG domain-containing protein</fullName>
    </recommendedName>
</protein>
<name>A0A4Y6I654_9MOLU</name>
<proteinExistence type="predicted"/>
<dbReference type="InterPro" id="IPR050066">
    <property type="entry name" value="UvrABC_protein_C"/>
</dbReference>
<dbReference type="AlphaFoldDB" id="A0A4Y6I654"/>
<dbReference type="GO" id="GO:0009380">
    <property type="term" value="C:excinuclease repair complex"/>
    <property type="evidence" value="ECO:0007669"/>
    <property type="project" value="TreeGrafter"/>
</dbReference>
<gene>
    <name evidence="2" type="ORF">FIV53_00690</name>
</gene>
<evidence type="ECO:0000313" key="3">
    <source>
        <dbReference type="Proteomes" id="UP000315201"/>
    </source>
</evidence>
<dbReference type="GO" id="GO:0006289">
    <property type="term" value="P:nucleotide-excision repair"/>
    <property type="evidence" value="ECO:0007669"/>
    <property type="project" value="InterPro"/>
</dbReference>
<dbReference type="InterPro" id="IPR000305">
    <property type="entry name" value="GIY-YIG_endonuc"/>
</dbReference>
<organism evidence="2 3">
    <name type="scientific">Mycoplasma nasistruthionis</name>
    <dbReference type="NCBI Taxonomy" id="353852"/>
    <lineage>
        <taxon>Bacteria</taxon>
        <taxon>Bacillati</taxon>
        <taxon>Mycoplasmatota</taxon>
        <taxon>Mollicutes</taxon>
        <taxon>Mycoplasmataceae</taxon>
        <taxon>Mycoplasma</taxon>
    </lineage>
</organism>
<sequence>MNWRERIKKESTGPGVYNWINQNGEVIYVGKAKNLRNRLKQYATGNYHSYKIPKMVSEIIDYKVYYTDDEDLALIKEKELIQKYQPKYNIALVDSSKRYMYIKAELNSKNIITVKRVYESNVKKGNPKNVQYFGPFSQSKITDDFAKYIQRLYCIDQAKPKVFANIEQAHEVMKKIANIFKFNNPEFIKDLNNLLEFLISISAFEECAVIDNVLKQYDIWKQNMHHLNLIKYGSIDVFSFIPIYDDNQMQIGLSASVVNYTDGVQYKYELEILNQLEISDEIISNYIQNFYLNHRLPKNILISYVNDVELMIDSQILKLVHYPQKGALKDLLVSTKIYHEKELKANLNNLYNVKTQFLINWGKLQNALF</sequence>
<reference evidence="2 3" key="1">
    <citation type="submission" date="2019-06" db="EMBL/GenBank/DDBJ databases">
        <title>Mycoplasma nasistruthionis sp. nov. str Ms03.</title>
        <authorList>
            <person name="Botes A."/>
        </authorList>
    </citation>
    <scope>NUCLEOTIDE SEQUENCE [LARGE SCALE GENOMIC DNA]</scope>
    <source>
        <strain evidence="2 3">Ms03</strain>
    </source>
</reference>
<dbReference type="PANTHER" id="PTHR30562:SF1">
    <property type="entry name" value="UVRABC SYSTEM PROTEIN C"/>
    <property type="match status" value="1"/>
</dbReference>
<dbReference type="EMBL" id="CP041147">
    <property type="protein sequence ID" value="QDF64831.1"/>
    <property type="molecule type" value="Genomic_DNA"/>
</dbReference>
<dbReference type="RefSeq" id="WP_208664885.1">
    <property type="nucleotide sequence ID" value="NZ_CP041147.1"/>
</dbReference>
<dbReference type="SUPFAM" id="SSF82771">
    <property type="entry name" value="GIY-YIG endonuclease"/>
    <property type="match status" value="1"/>
</dbReference>
<dbReference type="SMART" id="SM00465">
    <property type="entry name" value="GIYc"/>
    <property type="match status" value="1"/>
</dbReference>
<dbReference type="Proteomes" id="UP000315201">
    <property type="component" value="Chromosome"/>
</dbReference>
<dbReference type="Pfam" id="PF01541">
    <property type="entry name" value="GIY-YIG"/>
    <property type="match status" value="1"/>
</dbReference>
<dbReference type="PROSITE" id="PS50164">
    <property type="entry name" value="GIY_YIG"/>
    <property type="match status" value="1"/>
</dbReference>
<keyword evidence="3" id="KW-1185">Reference proteome</keyword>
<dbReference type="PANTHER" id="PTHR30562">
    <property type="entry name" value="UVRC/OXIDOREDUCTASE"/>
    <property type="match status" value="1"/>
</dbReference>
<dbReference type="Gene3D" id="3.40.1440.10">
    <property type="entry name" value="GIY-YIG endonuclease"/>
    <property type="match status" value="1"/>
</dbReference>
<dbReference type="InterPro" id="IPR035901">
    <property type="entry name" value="GIY-YIG_endonuc_sf"/>
</dbReference>
<accession>A0A4Y6I654</accession>
<dbReference type="InterPro" id="IPR047296">
    <property type="entry name" value="GIY-YIG_UvrC_Cho"/>
</dbReference>
<dbReference type="CDD" id="cd10434">
    <property type="entry name" value="GIY-YIG_UvrC_Cho"/>
    <property type="match status" value="1"/>
</dbReference>
<evidence type="ECO:0000259" key="1">
    <source>
        <dbReference type="PROSITE" id="PS50164"/>
    </source>
</evidence>
<feature type="domain" description="GIY-YIG" evidence="1">
    <location>
        <begin position="12"/>
        <end position="90"/>
    </location>
</feature>